<evidence type="ECO:0000313" key="3">
    <source>
        <dbReference type="EMBL" id="CFX33667.1"/>
    </source>
</evidence>
<feature type="transmembrane region" description="Helical" evidence="1">
    <location>
        <begin position="20"/>
        <end position="41"/>
    </location>
</feature>
<dbReference type="PANTHER" id="PTHR39177">
    <property type="entry name" value="ABC TRANSPORTER PERMEASE YTRC-RELATED"/>
    <property type="match status" value="1"/>
</dbReference>
<organism evidence="2 4">
    <name type="scientific">Syntrophomonas zehnderi OL-4</name>
    <dbReference type="NCBI Taxonomy" id="690567"/>
    <lineage>
        <taxon>Bacteria</taxon>
        <taxon>Bacillati</taxon>
        <taxon>Bacillota</taxon>
        <taxon>Clostridia</taxon>
        <taxon>Eubacteriales</taxon>
        <taxon>Syntrophomonadaceae</taxon>
        <taxon>Syntrophomonas</taxon>
    </lineage>
</organism>
<dbReference type="Proteomes" id="UP000045545">
    <property type="component" value="Unassembled WGS sequence"/>
</dbReference>
<keyword evidence="1" id="KW-0472">Membrane</keyword>
<sequence>MKSKTSFINSGILHNDFKNYGWIAVVYLLGLLLAIPLKIIMLHSQAQNPEIIIGSAQYLGIFKFDSAFQIMLFILIPIMTGLWLFRYLQENNRNDMIHALPVKRVTLYNTHIFSGIVLLSLPLLITALVSWILVAGMGIEYISGWQILRWFGSSLLFNLIFFMVTVITGICTGISTLQGILTLILLVLPTGLFELLVVNARFFFYGFTRDFYSAKTVFSPLLRMGDLSYVPLQAGEVVAYLLTILILFVLGSYLYQQRHLERAGSAIAFDWLRPVFKYGVTFCFMLLLGAYFYDTQQASLTWMYFGYFLGSLLAYFLVEILLTKSTRVWHKQALKGYGIYVLVMLIVIGGLNFDFTGFERRQPDLAKVESIYLDRSFYNLREADVNRRASVQETEHAYWLKPVPCNFKDQTNLTNIYALHQKIIENRDRDRKLINIPYRHYQHYEEVCLVYNMKNGQHIYRQYVLPKDKYRDLLKPIYESPEAKLLQNDIFRIDTQQIKTLAIHGYDVSDKEVFISDPQLIKQAVAILKKEILKQSYADMNSNKVPWAEIALFKNDQQRIHVAWQKSFLEFEQWLIEIDKRDQARVIANQDIEYAVVEKIPADNEAAWRTLESKDERQAIQEMEKRPGTLKITDTDKLEICLNNYINVYRPVYNIRFLLKNGQTLSGGFSENDVPDFIKEHF</sequence>
<name>A0A0E4C7P1_9FIRM</name>
<evidence type="ECO:0000313" key="4">
    <source>
        <dbReference type="Proteomes" id="UP000045545"/>
    </source>
</evidence>
<feature type="transmembrane region" description="Helical" evidence="1">
    <location>
        <begin position="275"/>
        <end position="293"/>
    </location>
</feature>
<dbReference type="InterPro" id="IPR053046">
    <property type="entry name" value="ABC-5_transporter"/>
</dbReference>
<keyword evidence="4" id="KW-1185">Reference proteome</keyword>
<dbReference type="EMBL" id="CGIH01000004">
    <property type="protein sequence ID" value="CFX06174.1"/>
    <property type="molecule type" value="Genomic_DNA"/>
</dbReference>
<feature type="transmembrane region" description="Helical" evidence="1">
    <location>
        <begin position="299"/>
        <end position="322"/>
    </location>
</feature>
<accession>A0A0E4C7P1</accession>
<gene>
    <name evidence="3" type="ORF">1043</name>
    <name evidence="2" type="ORF">348</name>
</gene>
<feature type="transmembrane region" description="Helical" evidence="1">
    <location>
        <begin position="154"/>
        <end position="174"/>
    </location>
</feature>
<proteinExistence type="predicted"/>
<reference evidence="2 4" key="1">
    <citation type="submission" date="2015-03" db="EMBL/GenBank/DDBJ databases">
        <authorList>
            <person name="Strepis Nikolaos"/>
        </authorList>
    </citation>
    <scope>NUCLEOTIDE SEQUENCE [LARGE SCALE GENOMIC DNA]</scope>
    <source>
        <strain evidence="2 4">OL-4</strain>
    </source>
</reference>
<dbReference type="STRING" id="690567.1043"/>
<feature type="transmembrane region" description="Helical" evidence="1">
    <location>
        <begin position="181"/>
        <end position="204"/>
    </location>
</feature>
<keyword evidence="1" id="KW-1133">Transmembrane helix</keyword>
<protein>
    <submittedName>
        <fullName evidence="2">Uncharacterized</fullName>
    </submittedName>
</protein>
<dbReference type="RefSeq" id="WP_046495056.1">
    <property type="nucleotide sequence ID" value="NZ_CGIH01000004.1"/>
</dbReference>
<evidence type="ECO:0000313" key="2">
    <source>
        <dbReference type="EMBL" id="CFX06174.1"/>
    </source>
</evidence>
<dbReference type="AlphaFoldDB" id="A0A0E4C7P1"/>
<feature type="transmembrane region" description="Helical" evidence="1">
    <location>
        <begin position="334"/>
        <end position="353"/>
    </location>
</feature>
<feature type="transmembrane region" description="Helical" evidence="1">
    <location>
        <begin position="106"/>
        <end position="134"/>
    </location>
</feature>
<dbReference type="OrthoDB" id="1706490at2"/>
<keyword evidence="1" id="KW-0812">Transmembrane</keyword>
<feature type="transmembrane region" description="Helical" evidence="1">
    <location>
        <begin position="67"/>
        <end position="85"/>
    </location>
</feature>
<dbReference type="EMBL" id="CGIH01000018">
    <property type="protein sequence ID" value="CFX33667.1"/>
    <property type="molecule type" value="Genomic_DNA"/>
</dbReference>
<evidence type="ECO:0000256" key="1">
    <source>
        <dbReference type="SAM" id="Phobius"/>
    </source>
</evidence>
<feature type="transmembrane region" description="Helical" evidence="1">
    <location>
        <begin position="237"/>
        <end position="255"/>
    </location>
</feature>
<dbReference type="PANTHER" id="PTHR39177:SF1">
    <property type="entry name" value="ABC TRANSPORTER PERMEASE YTRC-RELATED"/>
    <property type="match status" value="1"/>
</dbReference>